<evidence type="ECO:0000256" key="2">
    <source>
        <dbReference type="ARBA" id="ARBA00022741"/>
    </source>
</evidence>
<evidence type="ECO:0000256" key="3">
    <source>
        <dbReference type="ARBA" id="ARBA00022840"/>
    </source>
</evidence>
<dbReference type="Pfam" id="PF00005">
    <property type="entry name" value="ABC_tran"/>
    <property type="match status" value="1"/>
</dbReference>
<keyword evidence="2" id="KW-0547">Nucleotide-binding</keyword>
<keyword evidence="6" id="KW-1185">Reference proteome</keyword>
<dbReference type="PATRIC" id="fig|1348663.4.peg.1871"/>
<dbReference type="PROSITE" id="PS50893">
    <property type="entry name" value="ABC_TRANSPORTER_2"/>
    <property type="match status" value="1"/>
</dbReference>
<organism evidence="5 6">
    <name type="scientific">Kitasatospora cheerisanensis KCTC 2395</name>
    <dbReference type="NCBI Taxonomy" id="1348663"/>
    <lineage>
        <taxon>Bacteria</taxon>
        <taxon>Bacillati</taxon>
        <taxon>Actinomycetota</taxon>
        <taxon>Actinomycetes</taxon>
        <taxon>Kitasatosporales</taxon>
        <taxon>Streptomycetaceae</taxon>
        <taxon>Kitasatospora</taxon>
    </lineage>
</organism>
<evidence type="ECO:0000313" key="5">
    <source>
        <dbReference type="EMBL" id="KDN86121.1"/>
    </source>
</evidence>
<dbReference type="InterPro" id="IPR051782">
    <property type="entry name" value="ABC_Transporter_VariousFunc"/>
</dbReference>
<protein>
    <recommendedName>
        <fullName evidence="4">ABC transporter domain-containing protein</fullName>
    </recommendedName>
</protein>
<keyword evidence="1" id="KW-0813">Transport</keyword>
<dbReference type="GO" id="GO:0016887">
    <property type="term" value="F:ATP hydrolysis activity"/>
    <property type="evidence" value="ECO:0007669"/>
    <property type="project" value="InterPro"/>
</dbReference>
<dbReference type="RefSeq" id="WP_035861145.1">
    <property type="nucleotide sequence ID" value="NZ_KK853997.1"/>
</dbReference>
<dbReference type="InterPro" id="IPR003439">
    <property type="entry name" value="ABC_transporter-like_ATP-bd"/>
</dbReference>
<dbReference type="PROSITE" id="PS00211">
    <property type="entry name" value="ABC_TRANSPORTER_1"/>
    <property type="match status" value="1"/>
</dbReference>
<gene>
    <name evidence="5" type="ORF">KCH_19380</name>
</gene>
<evidence type="ECO:0000313" key="6">
    <source>
        <dbReference type="Proteomes" id="UP000027178"/>
    </source>
</evidence>
<dbReference type="AlphaFoldDB" id="A0A066Z726"/>
<dbReference type="Proteomes" id="UP000027178">
    <property type="component" value="Unassembled WGS sequence"/>
</dbReference>
<dbReference type="SMART" id="SM00382">
    <property type="entry name" value="AAA"/>
    <property type="match status" value="1"/>
</dbReference>
<dbReference type="Gene3D" id="3.40.50.300">
    <property type="entry name" value="P-loop containing nucleotide triphosphate hydrolases"/>
    <property type="match status" value="1"/>
</dbReference>
<dbReference type="SUPFAM" id="SSF52540">
    <property type="entry name" value="P-loop containing nucleoside triphosphate hydrolases"/>
    <property type="match status" value="1"/>
</dbReference>
<comment type="caution">
    <text evidence="5">The sequence shown here is derived from an EMBL/GenBank/DDBJ whole genome shotgun (WGS) entry which is preliminary data.</text>
</comment>
<dbReference type="InterPro" id="IPR027417">
    <property type="entry name" value="P-loop_NTPase"/>
</dbReference>
<dbReference type="OrthoDB" id="9804819at2"/>
<dbReference type="GO" id="GO:0005524">
    <property type="term" value="F:ATP binding"/>
    <property type="evidence" value="ECO:0007669"/>
    <property type="project" value="UniProtKB-KW"/>
</dbReference>
<keyword evidence="3" id="KW-0067">ATP-binding</keyword>
<name>A0A066Z726_9ACTN</name>
<dbReference type="InterPro" id="IPR017871">
    <property type="entry name" value="ABC_transporter-like_CS"/>
</dbReference>
<dbReference type="InterPro" id="IPR003593">
    <property type="entry name" value="AAA+_ATPase"/>
</dbReference>
<dbReference type="eggNOG" id="COG1131">
    <property type="taxonomic scope" value="Bacteria"/>
</dbReference>
<dbReference type="PANTHER" id="PTHR42939:SF1">
    <property type="entry name" value="ABC TRANSPORTER ATP-BINDING PROTEIN ALBC-RELATED"/>
    <property type="match status" value="1"/>
</dbReference>
<feature type="domain" description="ABC transporter" evidence="4">
    <location>
        <begin position="3"/>
        <end position="234"/>
    </location>
</feature>
<accession>A0A066Z726</accession>
<sequence length="247" mass="26442">MPINISNCSFSYRRGLPVLQQLSISFEPGATVLLGPNGAGKSTLMGIAATALKPKTGEIGLGTVTAVGRSAVREYRRRVGWLPQQVRPVAGLRVREQVAYGGWLKGMSRGAAWDASAGALAKVRMSQLADRRSAELSGGQLRRLGIAQALVHDAEVVLLDEPTAGLDPSQRSAFRKLLAELQDAVSFIVSTHQTEDLAASYRSVVVLDQGRVRYQGSIGEFLGRVPAGVSEERRAEAAYSELVVEEA</sequence>
<dbReference type="EMBL" id="JNBY01000073">
    <property type="protein sequence ID" value="KDN86121.1"/>
    <property type="molecule type" value="Genomic_DNA"/>
</dbReference>
<evidence type="ECO:0000256" key="1">
    <source>
        <dbReference type="ARBA" id="ARBA00022448"/>
    </source>
</evidence>
<proteinExistence type="predicted"/>
<evidence type="ECO:0000259" key="4">
    <source>
        <dbReference type="PROSITE" id="PS50893"/>
    </source>
</evidence>
<dbReference type="PANTHER" id="PTHR42939">
    <property type="entry name" value="ABC TRANSPORTER ATP-BINDING PROTEIN ALBC-RELATED"/>
    <property type="match status" value="1"/>
</dbReference>
<dbReference type="HOGENOM" id="CLU_000604_1_2_11"/>
<reference evidence="5 6" key="1">
    <citation type="submission" date="2014-05" db="EMBL/GenBank/DDBJ databases">
        <title>Draft Genome Sequence of Kitasatospora cheerisanensis KCTC 2395.</title>
        <authorList>
            <person name="Nam D.H."/>
        </authorList>
    </citation>
    <scope>NUCLEOTIDE SEQUENCE [LARGE SCALE GENOMIC DNA]</scope>
    <source>
        <strain evidence="5 6">KCTC 2395</strain>
    </source>
</reference>